<proteinExistence type="predicted"/>
<comment type="pathway">
    <text evidence="3">Cofactor biosynthesis; adenosylcobalamin biosynthesis.</text>
</comment>
<evidence type="ECO:0000256" key="7">
    <source>
        <dbReference type="ARBA" id="ARBA00023239"/>
    </source>
</evidence>
<dbReference type="Pfam" id="PF00155">
    <property type="entry name" value="Aminotran_1_2"/>
    <property type="match status" value="1"/>
</dbReference>
<dbReference type="SUPFAM" id="SSF53383">
    <property type="entry name" value="PLP-dependent transferases"/>
    <property type="match status" value="1"/>
</dbReference>
<evidence type="ECO:0000256" key="4">
    <source>
        <dbReference type="ARBA" id="ARBA00012285"/>
    </source>
</evidence>
<keyword evidence="7 11" id="KW-0456">Lyase</keyword>
<dbReference type="GO" id="GO:0009236">
    <property type="term" value="P:cobalamin biosynthetic process"/>
    <property type="evidence" value="ECO:0007669"/>
    <property type="project" value="UniProtKB-UniPathway"/>
</dbReference>
<dbReference type="EMBL" id="JACHVA010000102">
    <property type="protein sequence ID" value="MBC2602886.1"/>
    <property type="molecule type" value="Genomic_DNA"/>
</dbReference>
<reference evidence="11 12" key="1">
    <citation type="submission" date="2020-07" db="EMBL/GenBank/DDBJ databases">
        <authorList>
            <person name="Feng X."/>
        </authorList>
    </citation>
    <scope>NUCLEOTIDE SEQUENCE [LARGE SCALE GENOMIC DNA]</scope>
    <source>
        <strain evidence="11 12">JCM14086</strain>
    </source>
</reference>
<evidence type="ECO:0000256" key="2">
    <source>
        <dbReference type="ARBA" id="ARBA00003444"/>
    </source>
</evidence>
<dbReference type="InterPro" id="IPR015421">
    <property type="entry name" value="PyrdxlP-dep_Trfase_major"/>
</dbReference>
<comment type="function">
    <text evidence="2">Decarboxylates L-threonine-O-3-phosphate to yield (R)-1-amino-2-propanol O-2-phosphate, the precursor for the linkage between the nucleotide loop and the corrin ring in cobalamin.</text>
</comment>
<dbReference type="AlphaFoldDB" id="A0A7X1E581"/>
<dbReference type="EC" id="4.1.1.81" evidence="4"/>
<dbReference type="InterPro" id="IPR005860">
    <property type="entry name" value="CobD"/>
</dbReference>
<comment type="caution">
    <text evidence="11">The sequence shown here is derived from an EMBL/GenBank/DDBJ whole genome shotgun (WGS) entry which is preliminary data.</text>
</comment>
<gene>
    <name evidence="11" type="ORF">H5P30_13970</name>
</gene>
<protein>
    <recommendedName>
        <fullName evidence="4">threonine-phosphate decarboxylase</fullName>
        <ecNumber evidence="4">4.1.1.81</ecNumber>
    </recommendedName>
    <alternativeName>
        <fullName evidence="8">L-threonine-O-3-phosphate decarboxylase</fullName>
    </alternativeName>
</protein>
<dbReference type="GO" id="GO:0030170">
    <property type="term" value="F:pyridoxal phosphate binding"/>
    <property type="evidence" value="ECO:0007669"/>
    <property type="project" value="InterPro"/>
</dbReference>
<comment type="catalytic activity">
    <reaction evidence="9">
        <text>O-phospho-L-threonine + H(+) = (R)-1-aminopropan-2-yl phosphate + CO2</text>
        <dbReference type="Rhea" id="RHEA:11492"/>
        <dbReference type="ChEBI" id="CHEBI:15378"/>
        <dbReference type="ChEBI" id="CHEBI:16526"/>
        <dbReference type="ChEBI" id="CHEBI:58563"/>
        <dbReference type="ChEBI" id="CHEBI:58675"/>
        <dbReference type="EC" id="4.1.1.81"/>
    </reaction>
</comment>
<feature type="domain" description="Aminotransferase class I/classII large" evidence="10">
    <location>
        <begin position="33"/>
        <end position="363"/>
    </location>
</feature>
<accession>A0A7X1E581</accession>
<dbReference type="Proteomes" id="UP000525652">
    <property type="component" value="Unassembled WGS sequence"/>
</dbReference>
<dbReference type="Gene3D" id="3.40.640.10">
    <property type="entry name" value="Type I PLP-dependent aspartate aminotransferase-like (Major domain)"/>
    <property type="match status" value="1"/>
</dbReference>
<evidence type="ECO:0000256" key="6">
    <source>
        <dbReference type="ARBA" id="ARBA00022898"/>
    </source>
</evidence>
<sequence length="374" mass="42284">MKSAEPEAKMPASHAHGGKPGNLFARYGLAERDVVDLSVNLNPLGIPDSIRKAWPQLIESLTPYPSSDGEGIRRFYQERFALSPDRILPGNGSIELMYAATQTLRPRRTLILTPSFHDYEQAVRTSGGEVLPIPRNLEEPVDEFLTGECFQKALTTVDSVFLGSPNNPDGQAVPRETLLHVCRSNPDTLFFVDQAFVQFLDEERYSLLRNDSLLPNLIVFSSLTKFYALAGLRLGAVIAVPSIIQKLQRQRPPWLVNGLAERCAQILLEDRDYESRTHQWLRTACTSFDRKIARIPSVHSYPSQTNFRLLRLTSPDRYDSVLRELLQRGFHVRCCRNFEGLSEGHFRICLDTPERNQKFLHALKSSLQAAPIPS</sequence>
<evidence type="ECO:0000256" key="1">
    <source>
        <dbReference type="ARBA" id="ARBA00001933"/>
    </source>
</evidence>
<keyword evidence="5" id="KW-0169">Cobalamin biosynthesis</keyword>
<dbReference type="InterPro" id="IPR004839">
    <property type="entry name" value="Aminotransferase_I/II_large"/>
</dbReference>
<dbReference type="GO" id="GO:0048472">
    <property type="term" value="F:threonine-phosphate decarboxylase activity"/>
    <property type="evidence" value="ECO:0007669"/>
    <property type="project" value="UniProtKB-EC"/>
</dbReference>
<dbReference type="PANTHER" id="PTHR42885">
    <property type="entry name" value="HISTIDINOL-PHOSPHATE AMINOTRANSFERASE-RELATED"/>
    <property type="match status" value="1"/>
</dbReference>
<dbReference type="NCBIfam" id="TIGR01140">
    <property type="entry name" value="L_thr_O3P_dcar"/>
    <property type="match status" value="1"/>
</dbReference>
<evidence type="ECO:0000259" key="10">
    <source>
        <dbReference type="Pfam" id="PF00155"/>
    </source>
</evidence>
<dbReference type="CDD" id="cd00609">
    <property type="entry name" value="AAT_like"/>
    <property type="match status" value="1"/>
</dbReference>
<name>A0A7X1E581_9BACT</name>
<evidence type="ECO:0000256" key="9">
    <source>
        <dbReference type="ARBA" id="ARBA00048531"/>
    </source>
</evidence>
<comment type="cofactor">
    <cofactor evidence="1">
        <name>pyridoxal 5'-phosphate</name>
        <dbReference type="ChEBI" id="CHEBI:597326"/>
    </cofactor>
</comment>
<evidence type="ECO:0000256" key="5">
    <source>
        <dbReference type="ARBA" id="ARBA00022573"/>
    </source>
</evidence>
<dbReference type="Gene3D" id="3.90.1150.10">
    <property type="entry name" value="Aspartate Aminotransferase, domain 1"/>
    <property type="match status" value="1"/>
</dbReference>
<dbReference type="RefSeq" id="WP_185693552.1">
    <property type="nucleotide sequence ID" value="NZ_JACHVA010000102.1"/>
</dbReference>
<evidence type="ECO:0000313" key="11">
    <source>
        <dbReference type="EMBL" id="MBC2602886.1"/>
    </source>
</evidence>
<evidence type="ECO:0000256" key="8">
    <source>
        <dbReference type="ARBA" id="ARBA00029996"/>
    </source>
</evidence>
<dbReference type="InterPro" id="IPR004838">
    <property type="entry name" value="NHTrfase_class1_PyrdxlP-BS"/>
</dbReference>
<dbReference type="InterPro" id="IPR015424">
    <property type="entry name" value="PyrdxlP-dep_Trfase"/>
</dbReference>
<keyword evidence="12" id="KW-1185">Reference proteome</keyword>
<dbReference type="PANTHER" id="PTHR42885:SF1">
    <property type="entry name" value="THREONINE-PHOSPHATE DECARBOXYLASE"/>
    <property type="match status" value="1"/>
</dbReference>
<keyword evidence="6" id="KW-0663">Pyridoxal phosphate</keyword>
<dbReference type="UniPathway" id="UPA00148"/>
<organism evidence="11 12">
    <name type="scientific">Puniceicoccus vermicola</name>
    <dbReference type="NCBI Taxonomy" id="388746"/>
    <lineage>
        <taxon>Bacteria</taxon>
        <taxon>Pseudomonadati</taxon>
        <taxon>Verrucomicrobiota</taxon>
        <taxon>Opitutia</taxon>
        <taxon>Puniceicoccales</taxon>
        <taxon>Puniceicoccaceae</taxon>
        <taxon>Puniceicoccus</taxon>
    </lineage>
</organism>
<evidence type="ECO:0000313" key="12">
    <source>
        <dbReference type="Proteomes" id="UP000525652"/>
    </source>
</evidence>
<dbReference type="PROSITE" id="PS00105">
    <property type="entry name" value="AA_TRANSFER_CLASS_1"/>
    <property type="match status" value="1"/>
</dbReference>
<dbReference type="InterPro" id="IPR015422">
    <property type="entry name" value="PyrdxlP-dep_Trfase_small"/>
</dbReference>
<evidence type="ECO:0000256" key="3">
    <source>
        <dbReference type="ARBA" id="ARBA00004953"/>
    </source>
</evidence>